<sequence>MINTASSMTHVGRYGAIMREHEGPAIACAGRCIARSINYHEFQSIKAGLEVAVKYNKTKVEINSVSVVAVQTLNKKIKPDWQCRTIVREIMSIIDTLEWFRCNKIYKETNRGASIVSKIMIEIGVQELKSATISEALKIQVKDDENGKAYFRRYTSTYESSDIKSPRDTDGLGSHTSSITAGVVPGASYYGPAEGVAREAVPKSRISVYKVCWFIGCNAADVLAAFDVAIADGVDIISVSLGAQSSLDYFDDVIAIGSFHAMRNGILTSNSAGYWPDRGLIPNYSPWSLIVSAITIDRKFLTRVVLGSGQTFMYLKGLYSWDSLNSLKVDGKIVLCDTFKEDGVTGVLMANGVGTIISDSAYLDFEVVYTYPIPAIIIRDEDGDKIRNDIKLFEKPFATILVGETMKDGLAPTTYSFSAKGLNPISLDILKMENRSWASSLGQWPMSALATPLTTPVCIFHLLTVKIKPSVLKFSYAGEKKTFKEKVYGPEIVQVPILSELGVVSVFSNTPIELHPTRSWDFMGFTQSTVGDSYEGNIIIGMFDTGIWPESKSFNDEGFGPPPAKWNGTCETGDNNFTCNNKVMGARFYDSENIYDKTWDIKSPRDSEGHGSHTASTAAGQVVEGASYYGQAEGIVRGGVPKARIAVYRVCWYHGCFPADILAAFNDAIADGVDIISISLGFEGIIDYFEDPIAIGSFHAMRKGILTSNSAGNSGKPYSVANYSPWSLTVAASTIDRVFLNEVVLGNGQMFDDYYVSLCLCDCAVCSIFHYCFIKEASNSLPFGMKNNKPDLTAPGVNILAAWSPLGSPSIDPVDDRSVNYNIISGTSMECPHATGAPAAYVKALHPAWSPAAIKSALMTSGE</sequence>
<dbReference type="InterPro" id="IPR045051">
    <property type="entry name" value="SBT"/>
</dbReference>
<dbReference type="SUPFAM" id="SSF52743">
    <property type="entry name" value="Subtilisin-like"/>
    <property type="match status" value="2"/>
</dbReference>
<dbReference type="EMBL" id="JACGCM010001165">
    <property type="protein sequence ID" value="KAF6160425.1"/>
    <property type="molecule type" value="Genomic_DNA"/>
</dbReference>
<feature type="domain" description="RNase H type-1" evidence="9">
    <location>
        <begin position="9"/>
        <end position="118"/>
    </location>
</feature>
<accession>A0A7J7MZR7</accession>
<evidence type="ECO:0000256" key="6">
    <source>
        <dbReference type="PIRSR" id="PIRSR615500-1"/>
    </source>
</evidence>
<feature type="active site" description="Charge relay system" evidence="6 7">
    <location>
        <position position="828"/>
    </location>
</feature>
<dbReference type="Pfam" id="PF13456">
    <property type="entry name" value="RVT_3"/>
    <property type="match status" value="1"/>
</dbReference>
<evidence type="ECO:0008006" key="12">
    <source>
        <dbReference type="Google" id="ProtNLM"/>
    </source>
</evidence>
<dbReference type="InterPro" id="IPR015500">
    <property type="entry name" value="Peptidase_S8_subtilisin-rel"/>
</dbReference>
<dbReference type="AlphaFoldDB" id="A0A7J7MZR7"/>
<feature type="domain" description="Peptidase S8/S53" evidence="8">
    <location>
        <begin position="537"/>
        <end position="861"/>
    </location>
</feature>
<dbReference type="PROSITE" id="PS51892">
    <property type="entry name" value="SUBTILASE"/>
    <property type="match status" value="1"/>
</dbReference>
<dbReference type="CDD" id="cd06222">
    <property type="entry name" value="RNase_H_like"/>
    <property type="match status" value="1"/>
</dbReference>
<feature type="domain" description="Peptidase S8/S53" evidence="8">
    <location>
        <begin position="156"/>
        <end position="273"/>
    </location>
</feature>
<gene>
    <name evidence="10" type="ORF">GIB67_019194</name>
</gene>
<dbReference type="InterPro" id="IPR002156">
    <property type="entry name" value="RNaseH_domain"/>
</dbReference>
<feature type="active site" description="Charge relay system" evidence="6 7">
    <location>
        <position position="544"/>
    </location>
</feature>
<keyword evidence="2 7" id="KW-0645">Protease</keyword>
<comment type="similarity">
    <text evidence="1 7">Belongs to the peptidase S8 family.</text>
</comment>
<evidence type="ECO:0000259" key="8">
    <source>
        <dbReference type="Pfam" id="PF00082"/>
    </source>
</evidence>
<dbReference type="GO" id="GO:0004252">
    <property type="term" value="F:serine-type endopeptidase activity"/>
    <property type="evidence" value="ECO:0007669"/>
    <property type="project" value="UniProtKB-UniRule"/>
</dbReference>
<feature type="active site" description="Charge relay system" evidence="6 7">
    <location>
        <position position="610"/>
    </location>
</feature>
<keyword evidence="4 7" id="KW-0378">Hydrolase</keyword>
<proteinExistence type="inferred from homology"/>
<dbReference type="Gene3D" id="3.30.420.10">
    <property type="entry name" value="Ribonuclease H-like superfamily/Ribonuclease H"/>
    <property type="match status" value="1"/>
</dbReference>
<evidence type="ECO:0000256" key="3">
    <source>
        <dbReference type="ARBA" id="ARBA00022729"/>
    </source>
</evidence>
<keyword evidence="3" id="KW-0732">Signal</keyword>
<evidence type="ECO:0000313" key="10">
    <source>
        <dbReference type="EMBL" id="KAF6160425.1"/>
    </source>
</evidence>
<protein>
    <recommendedName>
        <fullName evidence="12">Cucumisin</fullName>
    </recommendedName>
</protein>
<dbReference type="InterPro" id="IPR036397">
    <property type="entry name" value="RNaseH_sf"/>
</dbReference>
<evidence type="ECO:0000256" key="7">
    <source>
        <dbReference type="PROSITE-ProRule" id="PRU01240"/>
    </source>
</evidence>
<dbReference type="InterPro" id="IPR036852">
    <property type="entry name" value="Peptidase_S8/S53_dom_sf"/>
</dbReference>
<name>A0A7J7MZR7_9MAGN</name>
<dbReference type="InterPro" id="IPR000209">
    <property type="entry name" value="Peptidase_S8/S53_dom"/>
</dbReference>
<evidence type="ECO:0000313" key="11">
    <source>
        <dbReference type="Proteomes" id="UP000541444"/>
    </source>
</evidence>
<dbReference type="GO" id="GO:0004523">
    <property type="term" value="F:RNA-DNA hybrid ribonuclease activity"/>
    <property type="evidence" value="ECO:0007669"/>
    <property type="project" value="InterPro"/>
</dbReference>
<evidence type="ECO:0000256" key="1">
    <source>
        <dbReference type="ARBA" id="ARBA00011073"/>
    </source>
</evidence>
<dbReference type="CDD" id="cd04852">
    <property type="entry name" value="Peptidases_S8_3"/>
    <property type="match status" value="1"/>
</dbReference>
<dbReference type="InterPro" id="IPR044730">
    <property type="entry name" value="RNase_H-like_dom_plant"/>
</dbReference>
<evidence type="ECO:0000256" key="4">
    <source>
        <dbReference type="ARBA" id="ARBA00022801"/>
    </source>
</evidence>
<dbReference type="Pfam" id="PF00082">
    <property type="entry name" value="Peptidase_S8"/>
    <property type="match status" value="2"/>
</dbReference>
<dbReference type="Proteomes" id="UP000541444">
    <property type="component" value="Unassembled WGS sequence"/>
</dbReference>
<dbReference type="Gene3D" id="3.40.50.200">
    <property type="entry name" value="Peptidase S8/S53 domain"/>
    <property type="match status" value="2"/>
</dbReference>
<organism evidence="10 11">
    <name type="scientific">Kingdonia uniflora</name>
    <dbReference type="NCBI Taxonomy" id="39325"/>
    <lineage>
        <taxon>Eukaryota</taxon>
        <taxon>Viridiplantae</taxon>
        <taxon>Streptophyta</taxon>
        <taxon>Embryophyta</taxon>
        <taxon>Tracheophyta</taxon>
        <taxon>Spermatophyta</taxon>
        <taxon>Magnoliopsida</taxon>
        <taxon>Ranunculales</taxon>
        <taxon>Circaeasteraceae</taxon>
        <taxon>Kingdonia</taxon>
    </lineage>
</organism>
<evidence type="ECO:0000259" key="9">
    <source>
        <dbReference type="Pfam" id="PF13456"/>
    </source>
</evidence>
<dbReference type="PRINTS" id="PR00723">
    <property type="entry name" value="SUBTILISIN"/>
</dbReference>
<evidence type="ECO:0000256" key="2">
    <source>
        <dbReference type="ARBA" id="ARBA00022670"/>
    </source>
</evidence>
<reference evidence="10 11" key="1">
    <citation type="journal article" date="2020" name="IScience">
        <title>Genome Sequencing of the Endangered Kingdonia uniflora (Circaeasteraceae, Ranunculales) Reveals Potential Mechanisms of Evolutionary Specialization.</title>
        <authorList>
            <person name="Sun Y."/>
            <person name="Deng T."/>
            <person name="Zhang A."/>
            <person name="Moore M.J."/>
            <person name="Landis J.B."/>
            <person name="Lin N."/>
            <person name="Zhang H."/>
            <person name="Zhang X."/>
            <person name="Huang J."/>
            <person name="Zhang X."/>
            <person name="Sun H."/>
            <person name="Wang H."/>
        </authorList>
    </citation>
    <scope>NUCLEOTIDE SEQUENCE [LARGE SCALE GENOMIC DNA]</scope>
    <source>
        <strain evidence="10">TB1705</strain>
        <tissue evidence="10">Leaf</tissue>
    </source>
</reference>
<keyword evidence="5 7" id="KW-0720">Serine protease</keyword>
<evidence type="ECO:0000256" key="5">
    <source>
        <dbReference type="ARBA" id="ARBA00022825"/>
    </source>
</evidence>
<keyword evidence="11" id="KW-1185">Reference proteome</keyword>
<dbReference type="CDD" id="cd02120">
    <property type="entry name" value="PA_subtilisin_like"/>
    <property type="match status" value="1"/>
</dbReference>
<comment type="caution">
    <text evidence="10">The sequence shown here is derived from an EMBL/GenBank/DDBJ whole genome shotgun (WGS) entry which is preliminary data.</text>
</comment>
<dbReference type="GO" id="GO:0006508">
    <property type="term" value="P:proteolysis"/>
    <property type="evidence" value="ECO:0007669"/>
    <property type="project" value="UniProtKB-KW"/>
</dbReference>
<dbReference type="OrthoDB" id="206201at2759"/>
<dbReference type="InterPro" id="IPR034197">
    <property type="entry name" value="Peptidases_S8_3"/>
</dbReference>
<dbReference type="PANTHER" id="PTHR10795">
    <property type="entry name" value="PROPROTEIN CONVERTASE SUBTILISIN/KEXIN"/>
    <property type="match status" value="1"/>
</dbReference>
<dbReference type="FunFam" id="3.40.50.200:FF:000006">
    <property type="entry name" value="Subtilisin-like protease SBT1.5"/>
    <property type="match status" value="1"/>
</dbReference>
<dbReference type="GO" id="GO:0003676">
    <property type="term" value="F:nucleic acid binding"/>
    <property type="evidence" value="ECO:0007669"/>
    <property type="project" value="InterPro"/>
</dbReference>